<organism evidence="2 3">
    <name type="scientific">Papaver nudicaule</name>
    <name type="common">Iceland poppy</name>
    <dbReference type="NCBI Taxonomy" id="74823"/>
    <lineage>
        <taxon>Eukaryota</taxon>
        <taxon>Viridiplantae</taxon>
        <taxon>Streptophyta</taxon>
        <taxon>Embryophyta</taxon>
        <taxon>Tracheophyta</taxon>
        <taxon>Spermatophyta</taxon>
        <taxon>Magnoliopsida</taxon>
        <taxon>Ranunculales</taxon>
        <taxon>Papaveraceae</taxon>
        <taxon>Papaveroideae</taxon>
        <taxon>Papaver</taxon>
    </lineage>
</organism>
<feature type="chain" id="PRO_5041290025" evidence="1">
    <location>
        <begin position="24"/>
        <end position="205"/>
    </location>
</feature>
<keyword evidence="3" id="KW-1185">Reference proteome</keyword>
<sequence>MGIGMGLNLLLLLANGSYKHTLTLPFIIITTKQTFKIPSDLLLYAHISPIASACHDHPELLHRYMNYTPYSLCPFDTSLSESLILRGCHPLPRRRCFTPTPSKPIPSSYKTNNLFPSSFPDTAVSWSSYVNCKSFQCLVSKYDGFDMKVESTKFVNPKSDLDLPISQLLQIAKSASSVIRSVKTDKSEKSYLVLTGQAIYSISLR</sequence>
<keyword evidence="1" id="KW-0732">Signal</keyword>
<protein>
    <submittedName>
        <fullName evidence="2">Uncharacterized protein</fullName>
    </submittedName>
</protein>
<gene>
    <name evidence="2" type="ORF">MKW94_027627</name>
</gene>
<evidence type="ECO:0000313" key="2">
    <source>
        <dbReference type="EMBL" id="MCL7044974.1"/>
    </source>
</evidence>
<name>A0AA41VPL4_PAPNU</name>
<dbReference type="AlphaFoldDB" id="A0AA41VPL4"/>
<comment type="caution">
    <text evidence="2">The sequence shown here is derived from an EMBL/GenBank/DDBJ whole genome shotgun (WGS) entry which is preliminary data.</text>
</comment>
<proteinExistence type="predicted"/>
<reference evidence="2" key="1">
    <citation type="submission" date="2022-03" db="EMBL/GenBank/DDBJ databases">
        <title>A functionally conserved STORR gene fusion in Papaver species that diverged 16.8 million years ago.</title>
        <authorList>
            <person name="Catania T."/>
        </authorList>
    </citation>
    <scope>NUCLEOTIDE SEQUENCE</scope>
    <source>
        <strain evidence="2">S-191538</strain>
    </source>
</reference>
<evidence type="ECO:0000256" key="1">
    <source>
        <dbReference type="SAM" id="SignalP"/>
    </source>
</evidence>
<dbReference type="PANTHER" id="PTHR44067:SF5">
    <property type="entry name" value="EXPRESSED PROTEIN"/>
    <property type="match status" value="1"/>
</dbReference>
<dbReference type="Proteomes" id="UP001177140">
    <property type="component" value="Unassembled WGS sequence"/>
</dbReference>
<feature type="signal peptide" evidence="1">
    <location>
        <begin position="1"/>
        <end position="23"/>
    </location>
</feature>
<dbReference type="InterPro" id="IPR053223">
    <property type="entry name" value="Prob_Methyltransferase"/>
</dbReference>
<evidence type="ECO:0000313" key="3">
    <source>
        <dbReference type="Proteomes" id="UP001177140"/>
    </source>
</evidence>
<accession>A0AA41VPL4</accession>
<dbReference type="PANTHER" id="PTHR44067">
    <property type="entry name" value="S-ADENOSYL-L-METHIONINE-DEPENDENT METHYLTRANSFERASE SUPERFAMILY PROTEIN-RELATED"/>
    <property type="match status" value="1"/>
</dbReference>
<dbReference type="EMBL" id="JAJJMA010264280">
    <property type="protein sequence ID" value="MCL7044974.1"/>
    <property type="molecule type" value="Genomic_DNA"/>
</dbReference>